<dbReference type="InterPro" id="IPR036397">
    <property type="entry name" value="RNaseH_sf"/>
</dbReference>
<dbReference type="GO" id="GO:0003723">
    <property type="term" value="F:RNA binding"/>
    <property type="evidence" value="ECO:0007669"/>
    <property type="project" value="UniProtKB-UniRule"/>
</dbReference>
<dbReference type="SUPFAM" id="SSF53098">
    <property type="entry name" value="Ribonuclease H-like"/>
    <property type="match status" value="1"/>
</dbReference>
<keyword evidence="9 14" id="KW-0540">Nuclease</keyword>
<feature type="binding site" evidence="14 15">
    <location>
        <position position="34"/>
    </location>
    <ligand>
        <name>a divalent metal cation</name>
        <dbReference type="ChEBI" id="CHEBI:60240"/>
    </ligand>
</feature>
<sequence>MLSPSRPVLRVDGGVYALERALQRRGFLVVAGADEAGRGACAGPLVAAAVVLPEAKRAEIEGLTDSKLLTAATRDRMYDQVLAVAVAHAVVVIGPEEIDKRGLHVCNLTAMRRALAALQPRPSYVLTDGFPVDGVGVPGLAVWKGDQVAACVAAASVLAKVSRDRIMTQLDMVYPQYGFALHKGYGTAEHQAALEEHGPSPVHRRSYQNVARAGRGRAVTQGMTELTAPGPLRG</sequence>
<evidence type="ECO:0000256" key="13">
    <source>
        <dbReference type="ARBA" id="ARBA00023211"/>
    </source>
</evidence>
<evidence type="ECO:0000256" key="1">
    <source>
        <dbReference type="ARBA" id="ARBA00000077"/>
    </source>
</evidence>
<dbReference type="GO" id="GO:0004523">
    <property type="term" value="F:RNA-DNA hybrid ribonuclease activity"/>
    <property type="evidence" value="ECO:0007669"/>
    <property type="project" value="UniProtKB-UniRule"/>
</dbReference>
<dbReference type="GO" id="GO:0043137">
    <property type="term" value="P:DNA replication, removal of RNA primer"/>
    <property type="evidence" value="ECO:0007669"/>
    <property type="project" value="TreeGrafter"/>
</dbReference>
<dbReference type="PROSITE" id="PS51975">
    <property type="entry name" value="RNASE_H_2"/>
    <property type="match status" value="1"/>
</dbReference>
<dbReference type="RefSeq" id="WP_203751206.1">
    <property type="nucleotide sequence ID" value="NZ_BONF01000031.1"/>
</dbReference>
<dbReference type="NCBIfam" id="NF000595">
    <property type="entry name" value="PRK00015.1-3"/>
    <property type="match status" value="1"/>
</dbReference>
<dbReference type="InterPro" id="IPR012337">
    <property type="entry name" value="RNaseH-like_sf"/>
</dbReference>
<dbReference type="GO" id="GO:0032299">
    <property type="term" value="C:ribonuclease H2 complex"/>
    <property type="evidence" value="ECO:0007669"/>
    <property type="project" value="TreeGrafter"/>
</dbReference>
<evidence type="ECO:0000256" key="15">
    <source>
        <dbReference type="PROSITE-ProRule" id="PRU01319"/>
    </source>
</evidence>
<dbReference type="GO" id="GO:0006298">
    <property type="term" value="P:mismatch repair"/>
    <property type="evidence" value="ECO:0007669"/>
    <property type="project" value="TreeGrafter"/>
</dbReference>
<comment type="similarity">
    <text evidence="5 14 16">Belongs to the RNase HII family.</text>
</comment>
<evidence type="ECO:0000256" key="17">
    <source>
        <dbReference type="SAM" id="MobiDB-lite"/>
    </source>
</evidence>
<keyword evidence="12 14" id="KW-0378">Hydrolase</keyword>
<accession>A0A8J3JJT4</accession>
<dbReference type="PANTHER" id="PTHR10954:SF18">
    <property type="entry name" value="RIBONUCLEASE HII"/>
    <property type="match status" value="1"/>
</dbReference>
<dbReference type="PANTHER" id="PTHR10954">
    <property type="entry name" value="RIBONUCLEASE H2 SUBUNIT A"/>
    <property type="match status" value="1"/>
</dbReference>
<dbReference type="HAMAP" id="MF_00052_B">
    <property type="entry name" value="RNase_HII_B"/>
    <property type="match status" value="1"/>
</dbReference>
<evidence type="ECO:0000256" key="4">
    <source>
        <dbReference type="ARBA" id="ARBA00004496"/>
    </source>
</evidence>
<proteinExistence type="inferred from homology"/>
<comment type="function">
    <text evidence="3 14 16">Endonuclease that specifically degrades the RNA of RNA-DNA hybrids.</text>
</comment>
<dbReference type="Gene3D" id="3.30.420.10">
    <property type="entry name" value="Ribonuclease H-like superfamily/Ribonuclease H"/>
    <property type="match status" value="1"/>
</dbReference>
<evidence type="ECO:0000256" key="3">
    <source>
        <dbReference type="ARBA" id="ARBA00004065"/>
    </source>
</evidence>
<keyword evidence="11 14" id="KW-0255">Endonuclease</keyword>
<evidence type="ECO:0000313" key="19">
    <source>
        <dbReference type="EMBL" id="GIF83849.1"/>
    </source>
</evidence>
<evidence type="ECO:0000256" key="14">
    <source>
        <dbReference type="HAMAP-Rule" id="MF_00052"/>
    </source>
</evidence>
<protein>
    <recommendedName>
        <fullName evidence="7 14">Ribonuclease HII</fullName>
        <shortName evidence="14">RNase HII</shortName>
        <ecNumber evidence="6 14">3.1.26.4</ecNumber>
    </recommendedName>
</protein>
<dbReference type="Pfam" id="PF01351">
    <property type="entry name" value="RNase_HII"/>
    <property type="match status" value="1"/>
</dbReference>
<gene>
    <name evidence="14" type="primary">rnhB</name>
    <name evidence="19" type="ORF">Cba03nite_51980</name>
</gene>
<evidence type="ECO:0000256" key="9">
    <source>
        <dbReference type="ARBA" id="ARBA00022722"/>
    </source>
</evidence>
<dbReference type="GO" id="GO:0030145">
    <property type="term" value="F:manganese ion binding"/>
    <property type="evidence" value="ECO:0007669"/>
    <property type="project" value="UniProtKB-UniRule"/>
</dbReference>
<evidence type="ECO:0000313" key="20">
    <source>
        <dbReference type="Proteomes" id="UP000601223"/>
    </source>
</evidence>
<dbReference type="AlphaFoldDB" id="A0A8J3JJT4"/>
<evidence type="ECO:0000259" key="18">
    <source>
        <dbReference type="PROSITE" id="PS51975"/>
    </source>
</evidence>
<comment type="subcellular location">
    <subcellularLocation>
        <location evidence="4 14">Cytoplasm</location>
    </subcellularLocation>
</comment>
<keyword evidence="13 14" id="KW-0464">Manganese</keyword>
<keyword evidence="8 14" id="KW-0963">Cytoplasm</keyword>
<evidence type="ECO:0000256" key="2">
    <source>
        <dbReference type="ARBA" id="ARBA00001946"/>
    </source>
</evidence>
<evidence type="ECO:0000256" key="7">
    <source>
        <dbReference type="ARBA" id="ARBA00019179"/>
    </source>
</evidence>
<evidence type="ECO:0000256" key="5">
    <source>
        <dbReference type="ARBA" id="ARBA00007383"/>
    </source>
</evidence>
<evidence type="ECO:0000256" key="16">
    <source>
        <dbReference type="RuleBase" id="RU003515"/>
    </source>
</evidence>
<comment type="caution">
    <text evidence="19">The sequence shown here is derived from an EMBL/GenBank/DDBJ whole genome shotgun (WGS) entry which is preliminary data.</text>
</comment>
<feature type="domain" description="RNase H type-2" evidence="18">
    <location>
        <begin position="28"/>
        <end position="219"/>
    </location>
</feature>
<dbReference type="InterPro" id="IPR024567">
    <property type="entry name" value="RNase_HII/HIII_dom"/>
</dbReference>
<reference evidence="19 20" key="1">
    <citation type="submission" date="2021-01" db="EMBL/GenBank/DDBJ databases">
        <title>Whole genome shotgun sequence of Catellatospora bangladeshensis NBRC 107357.</title>
        <authorList>
            <person name="Komaki H."/>
            <person name="Tamura T."/>
        </authorList>
    </citation>
    <scope>NUCLEOTIDE SEQUENCE [LARGE SCALE GENOMIC DNA]</scope>
    <source>
        <strain evidence="19 20">NBRC 107357</strain>
    </source>
</reference>
<feature type="binding site" evidence="14 15">
    <location>
        <position position="128"/>
    </location>
    <ligand>
        <name>a divalent metal cation</name>
        <dbReference type="ChEBI" id="CHEBI:60240"/>
    </ligand>
</feature>
<name>A0A8J3JJT4_9ACTN</name>
<dbReference type="InterPro" id="IPR022898">
    <property type="entry name" value="RNase_HII"/>
</dbReference>
<evidence type="ECO:0000256" key="6">
    <source>
        <dbReference type="ARBA" id="ARBA00012180"/>
    </source>
</evidence>
<dbReference type="GO" id="GO:0005737">
    <property type="term" value="C:cytoplasm"/>
    <property type="evidence" value="ECO:0007669"/>
    <property type="project" value="UniProtKB-SubCell"/>
</dbReference>
<dbReference type="InterPro" id="IPR001352">
    <property type="entry name" value="RNase_HII/HIII"/>
</dbReference>
<dbReference type="Proteomes" id="UP000601223">
    <property type="component" value="Unassembled WGS sequence"/>
</dbReference>
<keyword evidence="20" id="KW-1185">Reference proteome</keyword>
<dbReference type="EMBL" id="BONF01000031">
    <property type="protein sequence ID" value="GIF83849.1"/>
    <property type="molecule type" value="Genomic_DNA"/>
</dbReference>
<evidence type="ECO:0000256" key="10">
    <source>
        <dbReference type="ARBA" id="ARBA00022723"/>
    </source>
</evidence>
<comment type="catalytic activity">
    <reaction evidence="1 14 15 16">
        <text>Endonucleolytic cleavage to 5'-phosphomonoester.</text>
        <dbReference type="EC" id="3.1.26.4"/>
    </reaction>
</comment>
<evidence type="ECO:0000256" key="11">
    <source>
        <dbReference type="ARBA" id="ARBA00022759"/>
    </source>
</evidence>
<feature type="binding site" evidence="14 15">
    <location>
        <position position="35"/>
    </location>
    <ligand>
        <name>a divalent metal cation</name>
        <dbReference type="ChEBI" id="CHEBI:60240"/>
    </ligand>
</feature>
<dbReference type="EC" id="3.1.26.4" evidence="6 14"/>
<dbReference type="NCBIfam" id="NF000598">
    <property type="entry name" value="PRK00015.2-2"/>
    <property type="match status" value="1"/>
</dbReference>
<evidence type="ECO:0000256" key="12">
    <source>
        <dbReference type="ARBA" id="ARBA00022801"/>
    </source>
</evidence>
<comment type="cofactor">
    <cofactor evidence="14 15">
        <name>Mn(2+)</name>
        <dbReference type="ChEBI" id="CHEBI:29035"/>
    </cofactor>
    <cofactor evidence="14 15">
        <name>Mg(2+)</name>
        <dbReference type="ChEBI" id="CHEBI:18420"/>
    </cofactor>
    <text evidence="14 15">Manganese or magnesium. Binds 1 divalent metal ion per monomer in the absence of substrate. May bind a second metal ion after substrate binding.</text>
</comment>
<keyword evidence="10 14" id="KW-0479">Metal-binding</keyword>
<organism evidence="19 20">
    <name type="scientific">Catellatospora bangladeshensis</name>
    <dbReference type="NCBI Taxonomy" id="310355"/>
    <lineage>
        <taxon>Bacteria</taxon>
        <taxon>Bacillati</taxon>
        <taxon>Actinomycetota</taxon>
        <taxon>Actinomycetes</taxon>
        <taxon>Micromonosporales</taxon>
        <taxon>Micromonosporaceae</taxon>
        <taxon>Catellatospora</taxon>
    </lineage>
</organism>
<dbReference type="CDD" id="cd07182">
    <property type="entry name" value="RNase_HII_bacteria_HII_like"/>
    <property type="match status" value="1"/>
</dbReference>
<comment type="cofactor">
    <cofactor evidence="2">
        <name>Mg(2+)</name>
        <dbReference type="ChEBI" id="CHEBI:18420"/>
    </cofactor>
</comment>
<evidence type="ECO:0000256" key="8">
    <source>
        <dbReference type="ARBA" id="ARBA00022490"/>
    </source>
</evidence>
<feature type="region of interest" description="Disordered" evidence="17">
    <location>
        <begin position="213"/>
        <end position="234"/>
    </location>
</feature>